<name>A0A5M8QEE6_9BACT</name>
<dbReference type="Pfam" id="PF12730">
    <property type="entry name" value="ABC2_membrane_4"/>
    <property type="match status" value="1"/>
</dbReference>
<dbReference type="RefSeq" id="WP_149098358.1">
    <property type="nucleotide sequence ID" value="NZ_BMMG01000003.1"/>
</dbReference>
<evidence type="ECO:0000256" key="1">
    <source>
        <dbReference type="SAM" id="Phobius"/>
    </source>
</evidence>
<dbReference type="CDD" id="cd21809">
    <property type="entry name" value="ABC-2_lan_permease-like"/>
    <property type="match status" value="1"/>
</dbReference>
<feature type="transmembrane region" description="Helical" evidence="1">
    <location>
        <begin position="23"/>
        <end position="45"/>
    </location>
</feature>
<feature type="transmembrane region" description="Helical" evidence="1">
    <location>
        <begin position="233"/>
        <end position="250"/>
    </location>
</feature>
<dbReference type="EMBL" id="VKKZ01000020">
    <property type="protein sequence ID" value="KAA6434415.1"/>
    <property type="molecule type" value="Genomic_DNA"/>
</dbReference>
<feature type="transmembrane region" description="Helical" evidence="1">
    <location>
        <begin position="113"/>
        <end position="138"/>
    </location>
</feature>
<reference evidence="3 5" key="3">
    <citation type="submission" date="2024-08" db="EMBL/GenBank/DDBJ databases">
        <authorList>
            <person name="Wei W."/>
        </authorList>
    </citation>
    <scope>NUCLEOTIDE SEQUENCE [LARGE SCALE GENOMIC DNA]</scope>
    <source>
        <strain evidence="3 5">XU2</strain>
    </source>
</reference>
<dbReference type="EMBL" id="JBGOGF010000002">
    <property type="protein sequence ID" value="MFA1770321.1"/>
    <property type="molecule type" value="Genomic_DNA"/>
</dbReference>
<feature type="transmembrane region" description="Helical" evidence="1">
    <location>
        <begin position="158"/>
        <end position="177"/>
    </location>
</feature>
<proteinExistence type="predicted"/>
<keyword evidence="1" id="KW-1133">Transmembrane helix</keyword>
<protein>
    <submittedName>
        <fullName evidence="3">ABC transporter permease</fullName>
    </submittedName>
</protein>
<dbReference type="Proteomes" id="UP000323866">
    <property type="component" value="Unassembled WGS sequence"/>
</dbReference>
<evidence type="ECO:0000313" key="2">
    <source>
        <dbReference type="EMBL" id="KAA6434415.1"/>
    </source>
</evidence>
<evidence type="ECO:0000313" key="3">
    <source>
        <dbReference type="EMBL" id="MFA1770321.1"/>
    </source>
</evidence>
<organism evidence="2 4">
    <name type="scientific">Rufibacter glacialis</name>
    <dbReference type="NCBI Taxonomy" id="1259555"/>
    <lineage>
        <taxon>Bacteria</taxon>
        <taxon>Pseudomonadati</taxon>
        <taxon>Bacteroidota</taxon>
        <taxon>Cytophagia</taxon>
        <taxon>Cytophagales</taxon>
        <taxon>Hymenobacteraceae</taxon>
        <taxon>Rufibacter</taxon>
    </lineage>
</organism>
<reference evidence="2 4" key="1">
    <citation type="submission" date="2019-07" db="EMBL/GenBank/DDBJ databases">
        <authorList>
            <person name="Qu J.-H."/>
        </authorList>
    </citation>
    <scope>NUCLEOTIDE SEQUENCE [LARGE SCALE GENOMIC DNA]</scope>
    <source>
        <strain evidence="2 4">MDT1-10-3</strain>
    </source>
</reference>
<accession>A0A5M8QEE6</accession>
<dbReference type="OrthoDB" id="5946463at2"/>
<evidence type="ECO:0000313" key="5">
    <source>
        <dbReference type="Proteomes" id="UP001570846"/>
    </source>
</evidence>
<evidence type="ECO:0000313" key="4">
    <source>
        <dbReference type="Proteomes" id="UP000323866"/>
    </source>
</evidence>
<dbReference type="AlphaFoldDB" id="A0A5M8QEE6"/>
<keyword evidence="1" id="KW-0472">Membrane</keyword>
<gene>
    <name evidence="3" type="ORF">ACD591_03385</name>
    <name evidence="2" type="ORF">FOE74_09460</name>
</gene>
<sequence>MSTITTYLGRGVSAEALKLKHTWALWLSLLAPLSIVSMTFLVFFFKGHLLLKPGSDPWFFWATNNFLATSQLLLPLFLALLTALVNGTEHQSGGWKQLYTQPVPKWSVFLNKYLLVLGLVVLSFVTFWVGLLVGGYFLGLLRPELGFQKYHHEQEITLAIFRILVASLFVFTLQFCLCFRCKSIALSIGLGILFTMAFLIGSRWEHIGYYPYSWTYFASAAFSARTTEFFVPQMWYSLVGSLGLFALGLWDSCRRQIQ</sequence>
<dbReference type="Proteomes" id="UP001570846">
    <property type="component" value="Unassembled WGS sequence"/>
</dbReference>
<dbReference type="PANTHER" id="PTHR37305">
    <property type="entry name" value="INTEGRAL MEMBRANE PROTEIN-RELATED"/>
    <property type="match status" value="1"/>
</dbReference>
<feature type="transmembrane region" description="Helical" evidence="1">
    <location>
        <begin position="65"/>
        <end position="86"/>
    </location>
</feature>
<dbReference type="PANTHER" id="PTHR37305:SF1">
    <property type="entry name" value="MEMBRANE PROTEIN"/>
    <property type="match status" value="1"/>
</dbReference>
<reference evidence="2 4" key="2">
    <citation type="submission" date="2019-09" db="EMBL/GenBank/DDBJ databases">
        <title>A bacterium isolated from glacier soil.</title>
        <authorList>
            <person name="Liu Q."/>
        </authorList>
    </citation>
    <scope>NUCLEOTIDE SEQUENCE [LARGE SCALE GENOMIC DNA]</scope>
    <source>
        <strain evidence="2 4">MDT1-10-3</strain>
    </source>
</reference>
<feature type="transmembrane region" description="Helical" evidence="1">
    <location>
        <begin position="184"/>
        <end position="204"/>
    </location>
</feature>
<comment type="caution">
    <text evidence="2">The sequence shown here is derived from an EMBL/GenBank/DDBJ whole genome shotgun (WGS) entry which is preliminary data.</text>
</comment>
<keyword evidence="1" id="KW-0812">Transmembrane</keyword>
<keyword evidence="5" id="KW-1185">Reference proteome</keyword>